<dbReference type="SUPFAM" id="SSF53067">
    <property type="entry name" value="Actin-like ATPase domain"/>
    <property type="match status" value="1"/>
</dbReference>
<protein>
    <submittedName>
        <fullName evidence="2">Fructokinase</fullName>
    </submittedName>
</protein>
<evidence type="ECO:0000313" key="3">
    <source>
        <dbReference type="Proteomes" id="UP000186456"/>
    </source>
</evidence>
<dbReference type="AlphaFoldDB" id="A0A1H0QJS0"/>
<dbReference type="Pfam" id="PF00480">
    <property type="entry name" value="ROK"/>
    <property type="match status" value="1"/>
</dbReference>
<dbReference type="InterPro" id="IPR043129">
    <property type="entry name" value="ATPase_NBD"/>
</dbReference>
<dbReference type="Proteomes" id="UP000186456">
    <property type="component" value="Unassembled WGS sequence"/>
</dbReference>
<keyword evidence="2" id="KW-0808">Transferase</keyword>
<dbReference type="CDD" id="cd24067">
    <property type="entry name" value="ASKHA_NBD_ROK_BsFRK-like"/>
    <property type="match status" value="1"/>
</dbReference>
<dbReference type="RefSeq" id="WP_081349804.1">
    <property type="nucleotide sequence ID" value="NZ_FNJN01000005.1"/>
</dbReference>
<dbReference type="PANTHER" id="PTHR18964:SF149">
    <property type="entry name" value="BIFUNCTIONAL UDP-N-ACETYLGLUCOSAMINE 2-EPIMERASE_N-ACETYLMANNOSAMINE KINASE"/>
    <property type="match status" value="1"/>
</dbReference>
<dbReference type="EMBL" id="FNJN01000005">
    <property type="protein sequence ID" value="SDP16908.1"/>
    <property type="molecule type" value="Genomic_DNA"/>
</dbReference>
<name>A0A1H0QJS0_MICTS</name>
<dbReference type="Gene3D" id="3.30.420.40">
    <property type="match status" value="2"/>
</dbReference>
<proteinExistence type="inferred from homology"/>
<comment type="similarity">
    <text evidence="1">Belongs to the ROK (NagC/XylR) family.</text>
</comment>
<organism evidence="2 3">
    <name type="scientific">Microbacterium testaceum (strain StLB037)</name>
    <dbReference type="NCBI Taxonomy" id="979556"/>
    <lineage>
        <taxon>Bacteria</taxon>
        <taxon>Bacillati</taxon>
        <taxon>Actinomycetota</taxon>
        <taxon>Actinomycetes</taxon>
        <taxon>Micrococcales</taxon>
        <taxon>Microbacteriaceae</taxon>
        <taxon>Microbacterium</taxon>
    </lineage>
</organism>
<keyword evidence="2" id="KW-0418">Kinase</keyword>
<gene>
    <name evidence="2" type="ORF">SAMN04487788_2336</name>
</gene>
<dbReference type="InterPro" id="IPR000600">
    <property type="entry name" value="ROK"/>
</dbReference>
<dbReference type="GO" id="GO:0016301">
    <property type="term" value="F:kinase activity"/>
    <property type="evidence" value="ECO:0007669"/>
    <property type="project" value="UniProtKB-KW"/>
</dbReference>
<dbReference type="PANTHER" id="PTHR18964">
    <property type="entry name" value="ROK (REPRESSOR, ORF, KINASE) FAMILY"/>
    <property type="match status" value="1"/>
</dbReference>
<evidence type="ECO:0000256" key="1">
    <source>
        <dbReference type="ARBA" id="ARBA00006479"/>
    </source>
</evidence>
<sequence>MTDPVAPKNLILGLETGGTKVLCAVGAVGDPTAEVARWSTSTRSPQRVLADIAEFLAPLAGAIRGVGIAAFGPLDLDCSSSNYGAITTSPKTGWDGFALLAAVQDLLPGVPCLITTDVAGAAYGEAQRGALRGARDLAYVTIGTGVGLGLLQRGELMVGTGWPEAAHIPVQRHPDDAFAGVCRFHGDCLEGLASGPAIAARNLELQQTGVLRSAKQDLDVTAFYIAQLIATLYYCFGSERVVLGGGVMKTSGLIETIRWELAKRVGPPGSRGSSRSLSVELTALDGEAGLVGALLLAGEAAEQTHRTESLHAPLPFGAR</sequence>
<evidence type="ECO:0000313" key="2">
    <source>
        <dbReference type="EMBL" id="SDP16908.1"/>
    </source>
</evidence>
<reference evidence="2 3" key="1">
    <citation type="submission" date="2016-10" db="EMBL/GenBank/DDBJ databases">
        <authorList>
            <person name="de Groot N.N."/>
        </authorList>
    </citation>
    <scope>NUCLEOTIDE SEQUENCE [LARGE SCALE GENOMIC DNA]</scope>
    <source>
        <strain evidence="2 3">StLB037</strain>
    </source>
</reference>
<accession>A0A1H0QJS0</accession>